<organism evidence="4 5">
    <name type="scientific">Bacillus songklensis</name>
    <dbReference type="NCBI Taxonomy" id="1069116"/>
    <lineage>
        <taxon>Bacteria</taxon>
        <taxon>Bacillati</taxon>
        <taxon>Bacillota</taxon>
        <taxon>Bacilli</taxon>
        <taxon>Bacillales</taxon>
        <taxon>Bacillaceae</taxon>
        <taxon>Bacillus</taxon>
    </lineage>
</organism>
<proteinExistence type="inferred from homology"/>
<dbReference type="InterPro" id="IPR005648">
    <property type="entry name" value="FlgD"/>
</dbReference>
<name>A0ABV8B0A8_9BACI</name>
<keyword evidence="4" id="KW-0282">Flagellum</keyword>
<evidence type="ECO:0000313" key="4">
    <source>
        <dbReference type="EMBL" id="MFC3882569.1"/>
    </source>
</evidence>
<comment type="similarity">
    <text evidence="1 3">Belongs to the FlgD family.</text>
</comment>
<comment type="caution">
    <text evidence="4">The sequence shown here is derived from an EMBL/GenBank/DDBJ whole genome shotgun (WGS) entry which is preliminary data.</text>
</comment>
<evidence type="ECO:0000256" key="2">
    <source>
        <dbReference type="ARBA" id="ARBA00022795"/>
    </source>
</evidence>
<dbReference type="NCBIfam" id="NF007197">
    <property type="entry name" value="PRK09618.1"/>
    <property type="match status" value="1"/>
</dbReference>
<keyword evidence="4" id="KW-0969">Cilium</keyword>
<dbReference type="Pfam" id="PF03963">
    <property type="entry name" value="FlgD"/>
    <property type="match status" value="1"/>
</dbReference>
<evidence type="ECO:0000313" key="5">
    <source>
        <dbReference type="Proteomes" id="UP001595752"/>
    </source>
</evidence>
<reference evidence="5" key="1">
    <citation type="journal article" date="2019" name="Int. J. Syst. Evol. Microbiol.">
        <title>The Global Catalogue of Microorganisms (GCM) 10K type strain sequencing project: providing services to taxonomists for standard genome sequencing and annotation.</title>
        <authorList>
            <consortium name="The Broad Institute Genomics Platform"/>
            <consortium name="The Broad Institute Genome Sequencing Center for Infectious Disease"/>
            <person name="Wu L."/>
            <person name="Ma J."/>
        </authorList>
    </citation>
    <scope>NUCLEOTIDE SEQUENCE [LARGE SCALE GENOMIC DNA]</scope>
    <source>
        <strain evidence="5">CCUG 61889</strain>
    </source>
</reference>
<evidence type="ECO:0000256" key="3">
    <source>
        <dbReference type="RuleBase" id="RU362076"/>
    </source>
</evidence>
<dbReference type="EMBL" id="JBHRZT010000020">
    <property type="protein sequence ID" value="MFC3882569.1"/>
    <property type="molecule type" value="Genomic_DNA"/>
</dbReference>
<dbReference type="Proteomes" id="UP001595752">
    <property type="component" value="Unassembled WGS sequence"/>
</dbReference>
<keyword evidence="2 3" id="KW-1005">Bacterial flagellum biogenesis</keyword>
<evidence type="ECO:0000256" key="1">
    <source>
        <dbReference type="ARBA" id="ARBA00010577"/>
    </source>
</evidence>
<comment type="function">
    <text evidence="3">Required for flagellar hook formation. May act as a scaffolding protein.</text>
</comment>
<protein>
    <recommendedName>
        <fullName evidence="3">Basal-body rod modification protein FlgD</fullName>
    </recommendedName>
</protein>
<sequence>MTSKISPDLFLSSYQKKERKTGDSNLGKDDFLKILMTQLQHQDPMNPLQDKDFIAQMATFSTLEQITNMAQSFDALVQRQNETNLVTYQQMIGKEIKWHKTAEDEEGNSNIETGTGVVQSLLYENGSVVFALTDGTTLTPANISEVHEMPIENCMVQASQLINKKLTWQDGNGAEHEAAVSSVIFKNGKATFVMNDDNQSNITVDQVMKISQ</sequence>
<dbReference type="RefSeq" id="WP_377912166.1">
    <property type="nucleotide sequence ID" value="NZ_JBHRZT010000020.1"/>
</dbReference>
<keyword evidence="4" id="KW-0966">Cell projection</keyword>
<gene>
    <name evidence="4" type="primary">flgD</name>
    <name evidence="4" type="ORF">ACFOU2_03340</name>
</gene>
<keyword evidence="5" id="KW-1185">Reference proteome</keyword>
<accession>A0ABV8B0A8</accession>